<dbReference type="EMBL" id="CP000776">
    <property type="protein sequence ID" value="ABS51589.1"/>
    <property type="molecule type" value="Genomic_DNA"/>
</dbReference>
<accession>A7I3E9</accession>
<dbReference type="PANTHER" id="PTHR30121">
    <property type="entry name" value="UNCHARACTERIZED PROTEIN YJGR-RELATED"/>
    <property type="match status" value="1"/>
</dbReference>
<dbReference type="InterPro" id="IPR002789">
    <property type="entry name" value="HerA_central"/>
</dbReference>
<feature type="domain" description="Helicase HerA central" evidence="2">
    <location>
        <begin position="22"/>
        <end position="78"/>
    </location>
</feature>
<keyword evidence="1" id="KW-0175">Coiled coil</keyword>
<keyword evidence="4" id="KW-1185">Reference proteome</keyword>
<dbReference type="SUPFAM" id="SSF52540">
    <property type="entry name" value="P-loop containing nucleoside triphosphate hydrolases"/>
    <property type="match status" value="1"/>
</dbReference>
<protein>
    <recommendedName>
        <fullName evidence="2">Helicase HerA central domain-containing protein</fullName>
    </recommendedName>
</protein>
<reference evidence="4" key="1">
    <citation type="submission" date="2007-07" db="EMBL/GenBank/DDBJ databases">
        <title>Complete genome sequence of Campylobacter hominis ATCC BAA-381, a commensal isolated from the human gastrointestinal tract.</title>
        <authorList>
            <person name="Fouts D.E."/>
            <person name="Mongodin E.F."/>
            <person name="Puiu D."/>
            <person name="Sebastian Y."/>
            <person name="Miller W.G."/>
            <person name="Mandrell R.E."/>
            <person name="Nelson K.E."/>
        </authorList>
    </citation>
    <scope>NUCLEOTIDE SEQUENCE [LARGE SCALE GENOMIC DNA]</scope>
    <source>
        <strain evidence="4">ATCC BAA-381 / LMG 19568 / NCTC 13146 / CH001A</strain>
    </source>
</reference>
<dbReference type="AlphaFoldDB" id="A7I3E9"/>
<organism evidence="3 4">
    <name type="scientific">Campylobacter hominis (strain ATCC BAA-381 / DSM 21671 / CCUG 45161 / LMG 19568 / NCTC 13146 / CH001A)</name>
    <dbReference type="NCBI Taxonomy" id="360107"/>
    <lineage>
        <taxon>Bacteria</taxon>
        <taxon>Pseudomonadati</taxon>
        <taxon>Campylobacterota</taxon>
        <taxon>Epsilonproteobacteria</taxon>
        <taxon>Campylobacterales</taxon>
        <taxon>Campylobacteraceae</taxon>
        <taxon>Campylobacter</taxon>
    </lineage>
</organism>
<dbReference type="PANTHER" id="PTHR30121:SF6">
    <property type="entry name" value="SLR6007 PROTEIN"/>
    <property type="match status" value="1"/>
</dbReference>
<dbReference type="Gene3D" id="3.40.50.300">
    <property type="entry name" value="P-loop containing nucleotide triphosphate hydrolases"/>
    <property type="match status" value="2"/>
</dbReference>
<feature type="coiled-coil region" evidence="1">
    <location>
        <begin position="684"/>
        <end position="722"/>
    </location>
</feature>
<dbReference type="KEGG" id="cha:CHAB381_1505"/>
<evidence type="ECO:0000313" key="3">
    <source>
        <dbReference type="EMBL" id="ABS51589.1"/>
    </source>
</evidence>
<dbReference type="RefSeq" id="WP_012109344.1">
    <property type="nucleotide sequence ID" value="NC_009714.1"/>
</dbReference>
<dbReference type="HOGENOM" id="CLU_017077_0_0_7"/>
<feature type="coiled-coil region" evidence="1">
    <location>
        <begin position="616"/>
        <end position="643"/>
    </location>
</feature>
<name>A7I3E9_CAMHC</name>
<dbReference type="Pfam" id="PF01935">
    <property type="entry name" value="DUF87"/>
    <property type="match status" value="1"/>
</dbReference>
<dbReference type="Proteomes" id="UP000002407">
    <property type="component" value="Chromosome"/>
</dbReference>
<evidence type="ECO:0000313" key="4">
    <source>
        <dbReference type="Proteomes" id="UP000002407"/>
    </source>
</evidence>
<dbReference type="OrthoDB" id="9758751at2"/>
<evidence type="ECO:0000256" key="1">
    <source>
        <dbReference type="SAM" id="Coils"/>
    </source>
</evidence>
<dbReference type="STRING" id="360107.CHAB381_1505"/>
<dbReference type="InterPro" id="IPR051162">
    <property type="entry name" value="T4SS_component"/>
</dbReference>
<gene>
    <name evidence="3" type="ordered locus">CHAB381_1505</name>
</gene>
<evidence type="ECO:0000259" key="2">
    <source>
        <dbReference type="Pfam" id="PF01935"/>
    </source>
</evidence>
<dbReference type="eggNOG" id="COG0433">
    <property type="taxonomic scope" value="Bacteria"/>
</dbReference>
<sequence>MKNLQENLKLFYLGLENGEPFLYKNKDLTTHALIIGMTGSGKTGLGVTLLEEACIDNIPSIVIDPKGDLTNLALSFQNLSADEFLPFMDENEAVNKGISVQELANETAQIWKKGLQNSYQDISRVKLFKDSADVRIYTPKSSAGLGVSLLSNFKAPQNLDDEAMNNYVLNLASSVLSLAKIGTDDVNSPEMLLLEQIFLENFANGKDLSISELITQIATPPFEKIGVFDVQTFFPNDKRMAFAMKINALVANPSFKQWLNGEPLNIGKMLFDENGKARCNIFTISHLNDDERMFFVTILLNEMISWMRTTEGTSSLRAVFYMDEIFGFFPPSSNPPSKKPMLTLLKQARAFGLGCVLSTQNPVDIDYKGLSNIGTWFIGRLQTAQDKDRVISGLSGVNGADFTKSEILELLSNIEKRSFLVKNINESGLKVISSRFALSYLKGPLNADQISALMKNKIQINVPKFHKNTGAKPIISNEIPQLFSGSGELSANLYATAKIRYTDKNLDYTKDIHLCFDLDGASNVDWSEASDREIENLSQSDPEDAKFEEIPSFISSLKNFKNLQNDFKEFLYRNAKLSLFSALDLNSNPKESKEEFYVRLSDRANEILESKTDEITKKFNKEKSRIEARIRTAQQRLEKEKAGVLKSGIDAAISIGTAIFGSLLGSRSSSIGKIATSARSANRVLNERKDVKNASENLEVLLNQMDEMTAKFNDEINELKDSLDLQKITLDIKEILPKKSDIYDEKIYLLWKS</sequence>
<proteinExistence type="predicted"/>
<dbReference type="InterPro" id="IPR027417">
    <property type="entry name" value="P-loop_NTPase"/>
</dbReference>